<organism evidence="6 7">
    <name type="scientific">Agromyces allii</name>
    <dbReference type="NCBI Taxonomy" id="393607"/>
    <lineage>
        <taxon>Bacteria</taxon>
        <taxon>Bacillati</taxon>
        <taxon>Actinomycetota</taxon>
        <taxon>Actinomycetes</taxon>
        <taxon>Micrococcales</taxon>
        <taxon>Microbacteriaceae</taxon>
        <taxon>Agromyces</taxon>
    </lineage>
</organism>
<dbReference type="InterPro" id="IPR036881">
    <property type="entry name" value="Glyco_hydro_3_C_sf"/>
</dbReference>
<dbReference type="PROSITE" id="PS00775">
    <property type="entry name" value="GLYCOSYL_HYDROL_F3"/>
    <property type="match status" value="1"/>
</dbReference>
<dbReference type="Gene3D" id="2.60.40.10">
    <property type="entry name" value="Immunoglobulins"/>
    <property type="match status" value="1"/>
</dbReference>
<feature type="domain" description="Fibronectin type III-like" evidence="5">
    <location>
        <begin position="603"/>
        <end position="673"/>
    </location>
</feature>
<dbReference type="Pfam" id="PF14310">
    <property type="entry name" value="Fn3-like"/>
    <property type="match status" value="1"/>
</dbReference>
<dbReference type="InterPro" id="IPR002772">
    <property type="entry name" value="Glyco_hydro_3_C"/>
</dbReference>
<keyword evidence="7" id="KW-1185">Reference proteome</keyword>
<dbReference type="PANTHER" id="PTHR42715">
    <property type="entry name" value="BETA-GLUCOSIDASE"/>
    <property type="match status" value="1"/>
</dbReference>
<evidence type="ECO:0000313" key="7">
    <source>
        <dbReference type="Proteomes" id="UP001499954"/>
    </source>
</evidence>
<proteinExistence type="inferred from homology"/>
<dbReference type="InterPro" id="IPR026891">
    <property type="entry name" value="Fn3-like"/>
</dbReference>
<evidence type="ECO:0000259" key="5">
    <source>
        <dbReference type="SMART" id="SM01217"/>
    </source>
</evidence>
<sequence length="842" mass="90819">MGTTAPHTASPTESSATIDDLIAQLSLDEKVLLLEGVDSWNTNGIERLGIPRLYVTDGPHGLRKVRDAAGAFGLADNEPTTAFPTSVTVANTWNPELARRMGQAIARESVDHDVHVLLAPGVNIKRNPLCGRNFEYSSEDPLVSGAFGSAFVQGVQGEGVAASVKHFAANQNENFRFVGDSLVDERAFREIYLRAFERIVNEAKPATVMCAYNAINGTFCSDNRMLLTGILREEWGFDGVVMTDWGATHDRIASLNAGCELDMPGEVRYNREQLLAGVRDGRIAPETLDEAVRRMLRLVERTTGAARVAGAAAGNRSAPLSDPAAHADLAREIATEGAVLLANDGTLPMNAAAVAGSLAVVGEMFEKMRFQGAGSSLISPPEVIAPKDAFDRRGIEYAYARGYRSLSKTADAALEHEAVALARSAGTVLFFGGLDDLEESEGFDREHMRLGEHQTALLRQVLDTGARVVLVLFAGAPVELPFVDELAAVLNLSLPGMYGGEATAALLFGEANPSGKLAETWTRTHAESSSCADFDRERISQYAESIYVGYRFHDRAGTAVRFPFGHGLSYTSFAYRDLDVRVSDDRVEAAATIANTGERDGAEVVQLYVRNNDGAVFKAEKELRAFTKVRLAAGESTRIALSFDLADLAYWDVAQHGWVLENGTYEVVLAASAAEARLAAPLVVTTGQDSRSPYSAAVDADYAMPPATIPASFPELLGSPVPTPDRSRRLSLETRLVDAKRSVMGAIMHAVVVGAVSRGYRSAMAMPESLERDARLKSSHFVMRMMPFMSLRSMTMSSSGGLSHEVAAGIVDIAAWHPVRGLRRMLKRSPTTAARTTERIES</sequence>
<evidence type="ECO:0000256" key="1">
    <source>
        <dbReference type="ARBA" id="ARBA00005336"/>
    </source>
</evidence>
<dbReference type="SMART" id="SM01217">
    <property type="entry name" value="Fn3_like"/>
    <property type="match status" value="1"/>
</dbReference>
<accession>A0ABN2R5C5</accession>
<dbReference type="Gene3D" id="3.20.20.300">
    <property type="entry name" value="Glycoside hydrolase, family 3, N-terminal domain"/>
    <property type="match status" value="1"/>
</dbReference>
<gene>
    <name evidence="6" type="ORF">GCM10009717_33440</name>
</gene>
<comment type="caution">
    <text evidence="6">The sequence shown here is derived from an EMBL/GenBank/DDBJ whole genome shotgun (WGS) entry which is preliminary data.</text>
</comment>
<evidence type="ECO:0000313" key="6">
    <source>
        <dbReference type="EMBL" id="GAA1963950.1"/>
    </source>
</evidence>
<dbReference type="Gene3D" id="3.40.50.1700">
    <property type="entry name" value="Glycoside hydrolase family 3 C-terminal domain"/>
    <property type="match status" value="1"/>
</dbReference>
<keyword evidence="2 4" id="KW-0378">Hydrolase</keyword>
<evidence type="ECO:0000256" key="3">
    <source>
        <dbReference type="ARBA" id="ARBA00023277"/>
    </source>
</evidence>
<dbReference type="Proteomes" id="UP001499954">
    <property type="component" value="Unassembled WGS sequence"/>
</dbReference>
<keyword evidence="3" id="KW-0119">Carbohydrate metabolism</keyword>
<dbReference type="InterPro" id="IPR050288">
    <property type="entry name" value="Cellulose_deg_GH3"/>
</dbReference>
<dbReference type="EMBL" id="BAAAMK010000009">
    <property type="protein sequence ID" value="GAA1963950.1"/>
    <property type="molecule type" value="Genomic_DNA"/>
</dbReference>
<keyword evidence="4" id="KW-0326">Glycosidase</keyword>
<dbReference type="InterPro" id="IPR036962">
    <property type="entry name" value="Glyco_hydro_3_N_sf"/>
</dbReference>
<comment type="similarity">
    <text evidence="1 4">Belongs to the glycosyl hydrolase 3 family.</text>
</comment>
<dbReference type="InterPro" id="IPR017853">
    <property type="entry name" value="GH"/>
</dbReference>
<dbReference type="SUPFAM" id="SSF51445">
    <property type="entry name" value="(Trans)glycosidases"/>
    <property type="match status" value="1"/>
</dbReference>
<dbReference type="InterPro" id="IPR013783">
    <property type="entry name" value="Ig-like_fold"/>
</dbReference>
<dbReference type="InterPro" id="IPR001764">
    <property type="entry name" value="Glyco_hydro_3_N"/>
</dbReference>
<evidence type="ECO:0000256" key="4">
    <source>
        <dbReference type="RuleBase" id="RU361161"/>
    </source>
</evidence>
<dbReference type="PANTHER" id="PTHR42715:SF10">
    <property type="entry name" value="BETA-GLUCOSIDASE"/>
    <property type="match status" value="1"/>
</dbReference>
<dbReference type="GO" id="GO:0016787">
    <property type="term" value="F:hydrolase activity"/>
    <property type="evidence" value="ECO:0007669"/>
    <property type="project" value="UniProtKB-KW"/>
</dbReference>
<dbReference type="SUPFAM" id="SSF52279">
    <property type="entry name" value="Beta-D-glucan exohydrolase, C-terminal domain"/>
    <property type="match status" value="1"/>
</dbReference>
<dbReference type="RefSeq" id="WP_157415877.1">
    <property type="nucleotide sequence ID" value="NZ_BAAAMK010000009.1"/>
</dbReference>
<dbReference type="Pfam" id="PF00933">
    <property type="entry name" value="Glyco_hydro_3"/>
    <property type="match status" value="1"/>
</dbReference>
<evidence type="ECO:0000256" key="2">
    <source>
        <dbReference type="ARBA" id="ARBA00022801"/>
    </source>
</evidence>
<dbReference type="Pfam" id="PF01915">
    <property type="entry name" value="Glyco_hydro_3_C"/>
    <property type="match status" value="1"/>
</dbReference>
<dbReference type="InterPro" id="IPR019800">
    <property type="entry name" value="Glyco_hydro_3_AS"/>
</dbReference>
<protein>
    <submittedName>
        <fullName evidence="6">Glycoside hydrolase family 3 C-terminal domain-containing protein</fullName>
    </submittedName>
</protein>
<name>A0ABN2R5C5_9MICO</name>
<reference evidence="6 7" key="1">
    <citation type="journal article" date="2019" name="Int. J. Syst. Evol. Microbiol.">
        <title>The Global Catalogue of Microorganisms (GCM) 10K type strain sequencing project: providing services to taxonomists for standard genome sequencing and annotation.</title>
        <authorList>
            <consortium name="The Broad Institute Genomics Platform"/>
            <consortium name="The Broad Institute Genome Sequencing Center for Infectious Disease"/>
            <person name="Wu L."/>
            <person name="Ma J."/>
        </authorList>
    </citation>
    <scope>NUCLEOTIDE SEQUENCE [LARGE SCALE GENOMIC DNA]</scope>
    <source>
        <strain evidence="6 7">JCM 13584</strain>
    </source>
</reference>
<dbReference type="PRINTS" id="PR00133">
    <property type="entry name" value="GLHYDRLASE3"/>
</dbReference>